<dbReference type="PANTHER" id="PTHR45725">
    <property type="entry name" value="FORMIN HOMOLOGY 2 FAMILY MEMBER"/>
    <property type="match status" value="1"/>
</dbReference>
<dbReference type="InterPro" id="IPR042201">
    <property type="entry name" value="FH2_Formin_sf"/>
</dbReference>
<feature type="region of interest" description="Disordered" evidence="1">
    <location>
        <begin position="453"/>
        <end position="578"/>
    </location>
</feature>
<feature type="compositionally biased region" description="Pro residues" evidence="1">
    <location>
        <begin position="559"/>
        <end position="578"/>
    </location>
</feature>
<protein>
    <submittedName>
        <fullName evidence="4">Formin-like protein</fullName>
    </submittedName>
</protein>
<dbReference type="InterPro" id="IPR015425">
    <property type="entry name" value="FH2_Formin"/>
</dbReference>
<sequence>MQEKLTQEICKSFGTRVMIFNFSSTTFSNGGLHCFEVAQSNLLHHFERITNLFSMCDAMHSYLSSNPGSVIVVHTCPRSVTYAALLTACYLSYTDGKRYKNSIDAYIELKNNPTVMQLVEKSTLNCQPSIFRYARFFSMMTQMPMPCVRKLALTSLRMNSLLTSLSTNQTGSRQSPHNLQAASKKPVYSSNTANLVPVEERRDGQLWYRYDIDVPCELFGDFMLYCYRVVQDSFEKVFRYTYSTFNAFMHDVLTVKKTHLDWIDCAAPHNISNRHNANNNCGHIPNDFMMQLSFKDNPRFDRKAANYAIELEKCVRDCPSYYLKDPKVAHSVRLQHINVKHRHSMHKVLAELSSQVAKGGTRNLRQSVTKPTQSTPVGKVVPRIRRSYTARAKQVNNNKPKEDEAFVTPVKQKIKQVNLLNFDDEDFEVVETESYEDRVKRQHTALDDLLMDLSPMSPVYSPGKDGKKKTKSTRKKFNLPEPLKPRVLNLENADENDEEGDDDDEFESSDDSDSDSSENENVEASMAKRTPKKKRKTKKIVPEETQDKENQEPPAVIAVPPPPPPPPVMCAPPPPPPPPPMMKAGPPPPPLSNITNSQQLVINTTKQLFWKPINMTPESDSPSVWSEVDLNPEDVVNIQELEKLFSKNNNVPTPSTPRPNSGTVNEPNTPRAVDHVPVLDSNVERKLEIVITSSFKSVGADQIVEFIDQLDLNNMSLERIEHCANFVTVLDKEKKETLALRYQQEKYMSKVEKFLYVLCECDRISDKLDAMKSMHCLEPIVHDVRNMLQCKLTACNVLFNNASFGRMLHYVLLVGNALNRGKKGIADVKAFHLNILPKLIDTKSSCGGDQDQGDAPTLLHYLIKLVEEKEPEVLNFYADLESNNVLFDACKITLELITIHRSEVKNMCRYLTKECTQRGTTACCETGPDGVKRLFKMRDDAVKWSEEIDGLIDNYKNSYCKLLQYFVYEPDKNSNENDAQDAFFVTIRDFVSNFKIAREQRQKWLLKEKQKKKRSQSLIERTNNLQKRIV</sequence>
<dbReference type="PANTHER" id="PTHR45725:SF1">
    <property type="entry name" value="DISHEVELLED ASSOCIATED ACTIVATOR OF MORPHOGENESIS, ISOFORM D"/>
    <property type="match status" value="1"/>
</dbReference>
<dbReference type="PROSITE" id="PS51182">
    <property type="entry name" value="C2_TENSIN"/>
    <property type="match status" value="1"/>
</dbReference>
<feature type="compositionally biased region" description="Basic residues" evidence="1">
    <location>
        <begin position="466"/>
        <end position="477"/>
    </location>
</feature>
<feature type="domain" description="C2 tensin-type" evidence="2">
    <location>
        <begin position="153"/>
        <end position="297"/>
    </location>
</feature>
<feature type="compositionally biased region" description="Polar residues" evidence="1">
    <location>
        <begin position="647"/>
        <end position="668"/>
    </location>
</feature>
<feature type="compositionally biased region" description="Basic and acidic residues" evidence="1">
    <location>
        <begin position="540"/>
        <end position="551"/>
    </location>
</feature>
<dbReference type="InterPro" id="IPR051425">
    <property type="entry name" value="Formin_Homology"/>
</dbReference>
<organism evidence="4 5">
    <name type="scientific">Acrasis kona</name>
    <dbReference type="NCBI Taxonomy" id="1008807"/>
    <lineage>
        <taxon>Eukaryota</taxon>
        <taxon>Discoba</taxon>
        <taxon>Heterolobosea</taxon>
        <taxon>Tetramitia</taxon>
        <taxon>Eutetramitia</taxon>
        <taxon>Acrasidae</taxon>
        <taxon>Acrasis</taxon>
    </lineage>
</organism>
<keyword evidence="5" id="KW-1185">Reference proteome</keyword>
<evidence type="ECO:0000256" key="1">
    <source>
        <dbReference type="SAM" id="MobiDB-lite"/>
    </source>
</evidence>
<gene>
    <name evidence="4" type="ORF">AKO1_002126</name>
</gene>
<reference evidence="4 5" key="1">
    <citation type="submission" date="2024-03" db="EMBL/GenBank/DDBJ databases">
        <title>The Acrasis kona genome and developmental transcriptomes reveal deep origins of eukaryotic multicellular pathways.</title>
        <authorList>
            <person name="Sheikh S."/>
            <person name="Fu C.-J."/>
            <person name="Brown M.W."/>
            <person name="Baldauf S.L."/>
        </authorList>
    </citation>
    <scope>NUCLEOTIDE SEQUENCE [LARGE SCALE GENOMIC DNA]</scope>
    <source>
        <strain evidence="4 5">ATCC MYA-3509</strain>
    </source>
</reference>
<name>A0AAW2Z975_9EUKA</name>
<evidence type="ECO:0000259" key="2">
    <source>
        <dbReference type="PROSITE" id="PS51182"/>
    </source>
</evidence>
<dbReference type="AlphaFoldDB" id="A0AAW2Z975"/>
<dbReference type="PROSITE" id="PS51444">
    <property type="entry name" value="FH2"/>
    <property type="match status" value="1"/>
</dbReference>
<dbReference type="EMBL" id="JAOPGA020001174">
    <property type="protein sequence ID" value="KAL0485854.1"/>
    <property type="molecule type" value="Genomic_DNA"/>
</dbReference>
<comment type="caution">
    <text evidence="4">The sequence shown here is derived from an EMBL/GenBank/DDBJ whole genome shotgun (WGS) entry which is preliminary data.</text>
</comment>
<evidence type="ECO:0000313" key="4">
    <source>
        <dbReference type="EMBL" id="KAL0485854.1"/>
    </source>
</evidence>
<dbReference type="SMART" id="SM00498">
    <property type="entry name" value="FH2"/>
    <property type="match status" value="1"/>
</dbReference>
<evidence type="ECO:0000313" key="5">
    <source>
        <dbReference type="Proteomes" id="UP001431209"/>
    </source>
</evidence>
<dbReference type="Gene3D" id="3.90.190.10">
    <property type="entry name" value="Protein tyrosine phosphatase superfamily"/>
    <property type="match status" value="1"/>
</dbReference>
<dbReference type="Pfam" id="PF02181">
    <property type="entry name" value="FH2"/>
    <property type="match status" value="1"/>
</dbReference>
<feature type="region of interest" description="Disordered" evidence="1">
    <location>
        <begin position="647"/>
        <end position="674"/>
    </location>
</feature>
<evidence type="ECO:0000259" key="3">
    <source>
        <dbReference type="PROSITE" id="PS51444"/>
    </source>
</evidence>
<feature type="compositionally biased region" description="Acidic residues" evidence="1">
    <location>
        <begin position="492"/>
        <end position="521"/>
    </location>
</feature>
<feature type="compositionally biased region" description="Basic residues" evidence="1">
    <location>
        <begin position="529"/>
        <end position="539"/>
    </location>
</feature>
<feature type="domain" description="FH2" evidence="3">
    <location>
        <begin position="595"/>
        <end position="1020"/>
    </location>
</feature>
<proteinExistence type="predicted"/>
<dbReference type="SUPFAM" id="SSF101447">
    <property type="entry name" value="Formin homology 2 domain (FH2 domain)"/>
    <property type="match status" value="1"/>
</dbReference>
<dbReference type="InterPro" id="IPR029021">
    <property type="entry name" value="Prot-tyrosine_phosphatase-like"/>
</dbReference>
<dbReference type="Proteomes" id="UP001431209">
    <property type="component" value="Unassembled WGS sequence"/>
</dbReference>
<dbReference type="Gene3D" id="1.20.58.2220">
    <property type="entry name" value="Formin, FH2 domain"/>
    <property type="match status" value="1"/>
</dbReference>
<accession>A0AAW2Z975</accession>
<dbReference type="InterPro" id="IPR014020">
    <property type="entry name" value="Tensin_C2-dom"/>
</dbReference>
<dbReference type="Gene3D" id="2.60.40.1110">
    <property type="match status" value="1"/>
</dbReference>